<proteinExistence type="predicted"/>
<protein>
    <submittedName>
        <fullName evidence="2">Uncharacterized protein</fullName>
    </submittedName>
</protein>
<dbReference type="OrthoDB" id="10404832at2759"/>
<dbReference type="EMBL" id="KZ668225">
    <property type="protein sequence ID" value="PPR88598.1"/>
    <property type="molecule type" value="Genomic_DNA"/>
</dbReference>
<dbReference type="AlphaFoldDB" id="A0A2P5WBZ4"/>
<organism evidence="2 3">
    <name type="scientific">Gossypium barbadense</name>
    <name type="common">Sea Island cotton</name>
    <name type="synonym">Hibiscus barbadensis</name>
    <dbReference type="NCBI Taxonomy" id="3634"/>
    <lineage>
        <taxon>Eukaryota</taxon>
        <taxon>Viridiplantae</taxon>
        <taxon>Streptophyta</taxon>
        <taxon>Embryophyta</taxon>
        <taxon>Tracheophyta</taxon>
        <taxon>Spermatophyta</taxon>
        <taxon>Magnoliopsida</taxon>
        <taxon>eudicotyledons</taxon>
        <taxon>Gunneridae</taxon>
        <taxon>Pentapetalae</taxon>
        <taxon>rosids</taxon>
        <taxon>malvids</taxon>
        <taxon>Malvales</taxon>
        <taxon>Malvaceae</taxon>
        <taxon>Malvoideae</taxon>
        <taxon>Gossypium</taxon>
    </lineage>
</organism>
<evidence type="ECO:0000256" key="1">
    <source>
        <dbReference type="SAM" id="MobiDB-lite"/>
    </source>
</evidence>
<feature type="region of interest" description="Disordered" evidence="1">
    <location>
        <begin position="1"/>
        <end position="50"/>
    </location>
</feature>
<reference evidence="2 3" key="1">
    <citation type="submission" date="2015-01" db="EMBL/GenBank/DDBJ databases">
        <title>Genome of allotetraploid Gossypium barbadense reveals genomic plasticity and fiber elongation in cotton evolution.</title>
        <authorList>
            <person name="Chen X."/>
            <person name="Liu X."/>
            <person name="Zhao B."/>
            <person name="Zheng H."/>
            <person name="Hu Y."/>
            <person name="Lu G."/>
            <person name="Yang C."/>
            <person name="Chen J."/>
            <person name="Shan C."/>
            <person name="Zhang L."/>
            <person name="Zhou Y."/>
            <person name="Wang L."/>
            <person name="Guo W."/>
            <person name="Bai Y."/>
            <person name="Ruan J."/>
            <person name="Shangguan X."/>
            <person name="Mao Y."/>
            <person name="Jiang J."/>
            <person name="Zhu Y."/>
            <person name="Lei J."/>
            <person name="Kang H."/>
            <person name="Chen S."/>
            <person name="He X."/>
            <person name="Wang R."/>
            <person name="Wang Y."/>
            <person name="Chen J."/>
            <person name="Wang L."/>
            <person name="Yu S."/>
            <person name="Wang B."/>
            <person name="Wei J."/>
            <person name="Song S."/>
            <person name="Lu X."/>
            <person name="Gao Z."/>
            <person name="Gu W."/>
            <person name="Deng X."/>
            <person name="Ma D."/>
            <person name="Wang S."/>
            <person name="Liang W."/>
            <person name="Fang L."/>
            <person name="Cai C."/>
            <person name="Zhu X."/>
            <person name="Zhou B."/>
            <person name="Zhang Y."/>
            <person name="Chen Z."/>
            <person name="Xu S."/>
            <person name="Zhu R."/>
            <person name="Wang S."/>
            <person name="Zhang T."/>
            <person name="Zhao G."/>
        </authorList>
    </citation>
    <scope>NUCLEOTIDE SEQUENCE [LARGE SCALE GENOMIC DNA]</scope>
    <source>
        <strain evidence="3">cv. Xinhai21</strain>
        <tissue evidence="2">Leaf</tissue>
    </source>
</reference>
<dbReference type="Proteomes" id="UP000239757">
    <property type="component" value="Unassembled WGS sequence"/>
</dbReference>
<feature type="compositionally biased region" description="Basic and acidic residues" evidence="1">
    <location>
        <begin position="1"/>
        <end position="22"/>
    </location>
</feature>
<evidence type="ECO:0000313" key="2">
    <source>
        <dbReference type="EMBL" id="PPR88598.1"/>
    </source>
</evidence>
<evidence type="ECO:0000313" key="3">
    <source>
        <dbReference type="Proteomes" id="UP000239757"/>
    </source>
</evidence>
<name>A0A2P5WBZ4_GOSBA</name>
<sequence length="75" mass="8385">MGHNRVDTMTNTREKKSVVPDSKKRKGPGATSSNETTEIHHPFLQFPPGSQEESFQILHARPLSVGRCIDWAALE</sequence>
<gene>
    <name evidence="2" type="ORF">GOBAR_AA32088</name>
</gene>
<accession>A0A2P5WBZ4</accession>